<evidence type="ECO:0000313" key="2">
    <source>
        <dbReference type="Proteomes" id="UP000029843"/>
    </source>
</evidence>
<proteinExistence type="predicted"/>
<comment type="caution">
    <text evidence="1">The sequence shown here is derived from an EMBL/GenBank/DDBJ whole genome shotgun (WGS) entry which is preliminary data.</text>
</comment>
<accession>A0A099KAA3</accession>
<name>A0A099KAA3_COLPS</name>
<sequence length="165" mass="18679">MCQNLFQIMLKKLSVIGFLFLISACKPVSEQASSQSATALVAQCITSQSQCEINTELGDFSVKFSQHQLTDKVKTELPFFIELTQTAQQNTTQSITNATAYLEGRDMFMGKVPVFFEQMGEGKAYLAQSLLANCSEEQMVWRLWITVELKEKTKTFFVDFTSQRL</sequence>
<dbReference type="RefSeq" id="WP_223303684.1">
    <property type="nucleotide sequence ID" value="NZ_JQED01000053.1"/>
</dbReference>
<reference evidence="1 2" key="1">
    <citation type="submission" date="2014-08" db="EMBL/GenBank/DDBJ databases">
        <title>Genomic and Phenotypic Diversity of Colwellia psychrerythraea strains from Disparate Marine Basins.</title>
        <authorList>
            <person name="Techtmann S.M."/>
            <person name="Stelling S.C."/>
            <person name="Utturkar S.M."/>
            <person name="Alshibli N."/>
            <person name="Harris A."/>
            <person name="Brown S.D."/>
            <person name="Hazen T.C."/>
        </authorList>
    </citation>
    <scope>NUCLEOTIDE SEQUENCE [LARGE SCALE GENOMIC DNA]</scope>
    <source>
        <strain evidence="1 2">ND2E</strain>
    </source>
</reference>
<protein>
    <submittedName>
        <fullName evidence="1">Uncharacterized protein</fullName>
    </submittedName>
</protein>
<dbReference type="PATRIC" id="fig|28229.4.peg.3709"/>
<organism evidence="1 2">
    <name type="scientific">Colwellia psychrerythraea</name>
    <name type="common">Vibrio psychroerythus</name>
    <dbReference type="NCBI Taxonomy" id="28229"/>
    <lineage>
        <taxon>Bacteria</taxon>
        <taxon>Pseudomonadati</taxon>
        <taxon>Pseudomonadota</taxon>
        <taxon>Gammaproteobacteria</taxon>
        <taxon>Alteromonadales</taxon>
        <taxon>Colwelliaceae</taxon>
        <taxon>Colwellia</taxon>
    </lineage>
</organism>
<dbReference type="Proteomes" id="UP000029843">
    <property type="component" value="Unassembled WGS sequence"/>
</dbReference>
<dbReference type="AlphaFoldDB" id="A0A099KAA3"/>
<dbReference type="EMBL" id="JQED01000053">
    <property type="protein sequence ID" value="KGJ87609.1"/>
    <property type="molecule type" value="Genomic_DNA"/>
</dbReference>
<gene>
    <name evidence="1" type="ORF">ND2E_4347</name>
</gene>
<evidence type="ECO:0000313" key="1">
    <source>
        <dbReference type="EMBL" id="KGJ87609.1"/>
    </source>
</evidence>